<keyword evidence="1" id="KW-1133">Transmembrane helix</keyword>
<proteinExistence type="predicted"/>
<feature type="transmembrane region" description="Helical" evidence="1">
    <location>
        <begin position="45"/>
        <end position="66"/>
    </location>
</feature>
<organism evidence="2 3">
    <name type="scientific">Nocardia tenerifensis</name>
    <dbReference type="NCBI Taxonomy" id="228006"/>
    <lineage>
        <taxon>Bacteria</taxon>
        <taxon>Bacillati</taxon>
        <taxon>Actinomycetota</taxon>
        <taxon>Actinomycetes</taxon>
        <taxon>Mycobacteriales</taxon>
        <taxon>Nocardiaceae</taxon>
        <taxon>Nocardia</taxon>
    </lineage>
</organism>
<protein>
    <submittedName>
        <fullName evidence="2">Low temperature requirement protein LtrA</fullName>
    </submittedName>
</protein>
<sequence>MSETTTESSTPHARATWAELFFDLVLVFAVTQTAHVLGHHTSAGALGHALVLLAPLWWGWVGMTVLVNNVEETHAQRLVLFTSGLCIFLMAVAAPAALDQPRGAATVFAAAHLVLRIVLFGAAVRARTFETAINPFSVGLITGVAIFASAPLPEHLRLWAWTGALVVQLGAPLFYSRALRGRTLGVSHLSERFGLVVIIALGESVVDAGAQAAATGLTVPVVTALALGFVVGAGLWWLYFQFTSKVIEHALATRSGPGLIMRDVLSYGHFALVAALVAVAVGLGHAAADPAHTAHGVAAALAPGGAALFVATFVFTRWRTVGAPALARVYTAAALIAVAAVSSSLPAIVVVALTAGVLVTINVYEHLLIASGRPVPELRFHRRARTR</sequence>
<evidence type="ECO:0000313" key="3">
    <source>
        <dbReference type="Proteomes" id="UP000247569"/>
    </source>
</evidence>
<feature type="transmembrane region" description="Helical" evidence="1">
    <location>
        <begin position="264"/>
        <end position="288"/>
    </location>
</feature>
<dbReference type="PANTHER" id="PTHR36840">
    <property type="entry name" value="BLL5714 PROTEIN"/>
    <property type="match status" value="1"/>
</dbReference>
<evidence type="ECO:0000256" key="1">
    <source>
        <dbReference type="SAM" id="Phobius"/>
    </source>
</evidence>
<feature type="transmembrane region" description="Helical" evidence="1">
    <location>
        <begin position="131"/>
        <end position="152"/>
    </location>
</feature>
<keyword evidence="1" id="KW-0472">Membrane</keyword>
<feature type="transmembrane region" description="Helical" evidence="1">
    <location>
        <begin position="322"/>
        <end position="341"/>
    </location>
</feature>
<feature type="transmembrane region" description="Helical" evidence="1">
    <location>
        <begin position="347"/>
        <end position="364"/>
    </location>
</feature>
<keyword evidence="3" id="KW-1185">Reference proteome</keyword>
<keyword evidence="1" id="KW-0812">Transmembrane</keyword>
<comment type="caution">
    <text evidence="2">The sequence shown here is derived from an EMBL/GenBank/DDBJ whole genome shotgun (WGS) entry which is preliminary data.</text>
</comment>
<feature type="transmembrane region" description="Helical" evidence="1">
    <location>
        <begin position="294"/>
        <end position="315"/>
    </location>
</feature>
<dbReference type="RefSeq" id="WP_110293382.1">
    <property type="nucleotide sequence ID" value="NZ_QJKF01000002.1"/>
</dbReference>
<dbReference type="OrthoDB" id="7698234at2"/>
<feature type="transmembrane region" description="Helical" evidence="1">
    <location>
        <begin position="20"/>
        <end position="39"/>
    </location>
</feature>
<gene>
    <name evidence="2" type="ORF">DFR70_10240</name>
</gene>
<dbReference type="AlphaFoldDB" id="A0A318KAW3"/>
<evidence type="ECO:0000313" key="2">
    <source>
        <dbReference type="EMBL" id="PXX68360.1"/>
    </source>
</evidence>
<dbReference type="InterPro" id="IPR010640">
    <property type="entry name" value="Low_temperature_requirement_A"/>
</dbReference>
<accession>A0A318KAW3</accession>
<feature type="transmembrane region" description="Helical" evidence="1">
    <location>
        <begin position="195"/>
        <end position="214"/>
    </location>
</feature>
<feature type="transmembrane region" description="Helical" evidence="1">
    <location>
        <begin position="78"/>
        <end position="98"/>
    </location>
</feature>
<reference evidence="2 3" key="1">
    <citation type="submission" date="2018-05" db="EMBL/GenBank/DDBJ databases">
        <title>Genomic Encyclopedia of Type Strains, Phase IV (KMG-IV): sequencing the most valuable type-strain genomes for metagenomic binning, comparative biology and taxonomic classification.</title>
        <authorList>
            <person name="Goeker M."/>
        </authorList>
    </citation>
    <scope>NUCLEOTIDE SEQUENCE [LARGE SCALE GENOMIC DNA]</scope>
    <source>
        <strain evidence="2 3">DSM 44704</strain>
    </source>
</reference>
<name>A0A318KAW3_9NOCA</name>
<dbReference type="Pfam" id="PF06772">
    <property type="entry name" value="LtrA"/>
    <property type="match status" value="1"/>
</dbReference>
<dbReference type="Proteomes" id="UP000247569">
    <property type="component" value="Unassembled WGS sequence"/>
</dbReference>
<dbReference type="PANTHER" id="PTHR36840:SF1">
    <property type="entry name" value="BLL5714 PROTEIN"/>
    <property type="match status" value="1"/>
</dbReference>
<feature type="transmembrane region" description="Helical" evidence="1">
    <location>
        <begin position="104"/>
        <end position="124"/>
    </location>
</feature>
<feature type="transmembrane region" description="Helical" evidence="1">
    <location>
        <begin position="220"/>
        <end position="240"/>
    </location>
</feature>
<feature type="transmembrane region" description="Helical" evidence="1">
    <location>
        <begin position="158"/>
        <end position="175"/>
    </location>
</feature>
<dbReference type="EMBL" id="QJKF01000002">
    <property type="protein sequence ID" value="PXX68360.1"/>
    <property type="molecule type" value="Genomic_DNA"/>
</dbReference>